<reference evidence="2 3" key="1">
    <citation type="journal article" date="2014" name="Am. J. Bot.">
        <title>Genome assembly and annotation for red clover (Trifolium pratense; Fabaceae).</title>
        <authorList>
            <person name="Istvanek J."/>
            <person name="Jaros M."/>
            <person name="Krenek A."/>
            <person name="Repkova J."/>
        </authorList>
    </citation>
    <scope>NUCLEOTIDE SEQUENCE [LARGE SCALE GENOMIC DNA]</scope>
    <source>
        <strain evidence="3">cv. Tatra</strain>
        <tissue evidence="2">Young leaves</tissue>
    </source>
</reference>
<feature type="compositionally biased region" description="Basic residues" evidence="1">
    <location>
        <begin position="232"/>
        <end position="241"/>
    </location>
</feature>
<organism evidence="2 3">
    <name type="scientific">Trifolium pratense</name>
    <name type="common">Red clover</name>
    <dbReference type="NCBI Taxonomy" id="57577"/>
    <lineage>
        <taxon>Eukaryota</taxon>
        <taxon>Viridiplantae</taxon>
        <taxon>Streptophyta</taxon>
        <taxon>Embryophyta</taxon>
        <taxon>Tracheophyta</taxon>
        <taxon>Spermatophyta</taxon>
        <taxon>Magnoliopsida</taxon>
        <taxon>eudicotyledons</taxon>
        <taxon>Gunneridae</taxon>
        <taxon>Pentapetalae</taxon>
        <taxon>rosids</taxon>
        <taxon>fabids</taxon>
        <taxon>Fabales</taxon>
        <taxon>Fabaceae</taxon>
        <taxon>Papilionoideae</taxon>
        <taxon>50 kb inversion clade</taxon>
        <taxon>NPAAA clade</taxon>
        <taxon>Hologalegina</taxon>
        <taxon>IRL clade</taxon>
        <taxon>Trifolieae</taxon>
        <taxon>Trifolium</taxon>
    </lineage>
</organism>
<protein>
    <submittedName>
        <fullName evidence="2">Uncharacterized protein</fullName>
    </submittedName>
</protein>
<evidence type="ECO:0000256" key="1">
    <source>
        <dbReference type="SAM" id="MobiDB-lite"/>
    </source>
</evidence>
<name>A0A2K3NUM1_TRIPR</name>
<accession>A0A2K3NUM1</accession>
<dbReference type="ExpressionAtlas" id="A0A2K3NUM1">
    <property type="expression patterns" value="baseline"/>
</dbReference>
<dbReference type="AlphaFoldDB" id="A0A2K3NUM1"/>
<sequence length="265" mass="29453">MRQRTMGGRIELLVEKLIEGNAKMQLLAKQMYQQTFVLNEQIRRMREEIQKEKTINSGSLTNSSVQPSIMKNHTVVVEGIEEITDESKDDEVEVAIEAYVDDGEEVRFKQIDSGSEMMVTAMSVGLEAVNSDVMGTINGLADGFSFFLRAGASTSCRKQSKRFPSLLAAVTDSIATKSYSGREKVVALEPPAKPLDTELKVVTSEIQISQVVVVESQPPPKPPDVGQSVMARSRRERRPNRRIGTNPWTEEEKVSCALKREGTCE</sequence>
<reference evidence="2 3" key="2">
    <citation type="journal article" date="2017" name="Front. Plant Sci.">
        <title>Gene Classification and Mining of Molecular Markers Useful in Red Clover (Trifolium pratense) Breeding.</title>
        <authorList>
            <person name="Istvanek J."/>
            <person name="Dluhosova J."/>
            <person name="Dluhos P."/>
            <person name="Patkova L."/>
            <person name="Nedelnik J."/>
            <person name="Repkova J."/>
        </authorList>
    </citation>
    <scope>NUCLEOTIDE SEQUENCE [LARGE SCALE GENOMIC DNA]</scope>
    <source>
        <strain evidence="3">cv. Tatra</strain>
        <tissue evidence="2">Young leaves</tissue>
    </source>
</reference>
<comment type="caution">
    <text evidence="2">The sequence shown here is derived from an EMBL/GenBank/DDBJ whole genome shotgun (WGS) entry which is preliminary data.</text>
</comment>
<dbReference type="EMBL" id="ASHM01001471">
    <property type="protein sequence ID" value="PNY06739.1"/>
    <property type="molecule type" value="Genomic_DNA"/>
</dbReference>
<feature type="region of interest" description="Disordered" evidence="1">
    <location>
        <begin position="217"/>
        <end position="254"/>
    </location>
</feature>
<proteinExistence type="predicted"/>
<evidence type="ECO:0000313" key="3">
    <source>
        <dbReference type="Proteomes" id="UP000236291"/>
    </source>
</evidence>
<gene>
    <name evidence="2" type="ORF">L195_g003215</name>
</gene>
<dbReference type="Proteomes" id="UP000236291">
    <property type="component" value="Unassembled WGS sequence"/>
</dbReference>
<evidence type="ECO:0000313" key="2">
    <source>
        <dbReference type="EMBL" id="PNY06739.1"/>
    </source>
</evidence>